<accession>A0A3A3G4F5</accession>
<keyword evidence="4 7" id="KW-0808">Transferase</keyword>
<dbReference type="CDD" id="cd06849">
    <property type="entry name" value="lipoyl_domain"/>
    <property type="match status" value="1"/>
</dbReference>
<evidence type="ECO:0000313" key="11">
    <source>
        <dbReference type="EMBL" id="RJG03373.1"/>
    </source>
</evidence>
<keyword evidence="12" id="KW-1185">Reference proteome</keyword>
<dbReference type="InterPro" id="IPR036625">
    <property type="entry name" value="E3-bd_dom_sf"/>
</dbReference>
<feature type="domain" description="Peripheral subunit-binding (PSBD)" evidence="10">
    <location>
        <begin position="199"/>
        <end position="236"/>
    </location>
</feature>
<dbReference type="InterPro" id="IPR001078">
    <property type="entry name" value="2-oxoacid_DH_actylTfrase"/>
</dbReference>
<feature type="compositionally biased region" description="Low complexity" evidence="8">
    <location>
        <begin position="134"/>
        <end position="148"/>
    </location>
</feature>
<dbReference type="SUPFAM" id="SSF47005">
    <property type="entry name" value="Peripheral subunit-binding domain of 2-oxo acid dehydrogenase complex"/>
    <property type="match status" value="3"/>
</dbReference>
<evidence type="ECO:0000256" key="8">
    <source>
        <dbReference type="SAM" id="MobiDB-lite"/>
    </source>
</evidence>
<protein>
    <recommendedName>
        <fullName evidence="7">Dihydrolipoamide acetyltransferase component of pyruvate dehydrogenase complex</fullName>
        <ecNumber evidence="7">2.3.1.-</ecNumber>
    </recommendedName>
</protein>
<dbReference type="GO" id="GO:0005737">
    <property type="term" value="C:cytoplasm"/>
    <property type="evidence" value="ECO:0007669"/>
    <property type="project" value="TreeGrafter"/>
</dbReference>
<dbReference type="PROSITE" id="PS50968">
    <property type="entry name" value="BIOTINYL_LIPOYL"/>
    <property type="match status" value="1"/>
</dbReference>
<dbReference type="GO" id="GO:0031405">
    <property type="term" value="F:lipoic acid binding"/>
    <property type="evidence" value="ECO:0007669"/>
    <property type="project" value="TreeGrafter"/>
</dbReference>
<dbReference type="GO" id="GO:0016407">
    <property type="term" value="F:acetyltransferase activity"/>
    <property type="evidence" value="ECO:0007669"/>
    <property type="project" value="TreeGrafter"/>
</dbReference>
<sequence length="605" mass="63170">MLPASSRPSARFWRLEENAMSKIHPINMPQWGLEMTEGSIAAWHVAVGDRITKGRELVDIETSKIVNSMEAMSDMPGVVRRLVGKVGDIVPVGGLLGVTSEPDVSEEEIDSYLAAAGQPVAAAPAPAPTPTEQPAPAAQPEAVAQPAAVAPPAPIAQPAAASSQPAAVAVAVATAQAPVRPALSEAERDRIVAANATVNASPVARRQANRAGIDLSSLSGTGRHGRVSVDDVVAAAPEFETAVAELPALGEQQLVQRNSSVNASPIARRLANRSGIDLTALAGNGRHGRISVADVEAVLVRFQPAVRAASAVAPSAPADVRAGPAARKLAAEQGVDLASVQGSGPRNLVLKADVQESIRNAAQSPAAQQPVVQASVDDYKLIPLTAMRKAIAASLTHSKQTIPHFYLTIDLNLDPLIALRQSINAQSEGRRKLSINDFLMRAVALALHDVPAANVHFTDAGIKQFSGVHLCLAVAIEGGLVTPVIRNAESKSVFAIAAEVVELAERARNRSLTQAHMSGGTFTVSNLGMFGVRQFDAVINPPQGGILAVGNVRREACEAADGSIEFRSLMSVTMSCDHRAIDGAVGARFLAALRKWVDRPYALLG</sequence>
<comment type="cofactor">
    <cofactor evidence="1 7">
        <name>(R)-lipoate</name>
        <dbReference type="ChEBI" id="CHEBI:83088"/>
    </cofactor>
</comment>
<dbReference type="SUPFAM" id="SSF52777">
    <property type="entry name" value="CoA-dependent acyltransferases"/>
    <property type="match status" value="1"/>
</dbReference>
<evidence type="ECO:0000256" key="6">
    <source>
        <dbReference type="ARBA" id="ARBA00023315"/>
    </source>
</evidence>
<evidence type="ECO:0000313" key="12">
    <source>
        <dbReference type="Proteomes" id="UP000266327"/>
    </source>
</evidence>
<dbReference type="EMBL" id="QYUQ01000002">
    <property type="protein sequence ID" value="RJG03373.1"/>
    <property type="molecule type" value="Genomic_DNA"/>
</dbReference>
<dbReference type="PANTHER" id="PTHR43178">
    <property type="entry name" value="DIHYDROLIPOAMIDE ACETYLTRANSFERASE COMPONENT OF PYRUVATE DEHYDROGENASE COMPLEX"/>
    <property type="match status" value="1"/>
</dbReference>
<dbReference type="InterPro" id="IPR011053">
    <property type="entry name" value="Single_hybrid_motif"/>
</dbReference>
<comment type="similarity">
    <text evidence="2 7">Belongs to the 2-oxoacid dehydrogenase family.</text>
</comment>
<dbReference type="Pfam" id="PF02817">
    <property type="entry name" value="E3_binding"/>
    <property type="match status" value="3"/>
</dbReference>
<dbReference type="SUPFAM" id="SSF51230">
    <property type="entry name" value="Single hybrid motif"/>
    <property type="match status" value="1"/>
</dbReference>
<feature type="domain" description="Peripheral subunit-binding (PSBD)" evidence="10">
    <location>
        <begin position="321"/>
        <end position="358"/>
    </location>
</feature>
<dbReference type="InterPro" id="IPR000089">
    <property type="entry name" value="Biotin_lipoyl"/>
</dbReference>
<evidence type="ECO:0000256" key="5">
    <source>
        <dbReference type="ARBA" id="ARBA00022823"/>
    </source>
</evidence>
<evidence type="ECO:0000256" key="3">
    <source>
        <dbReference type="ARBA" id="ARBA00011484"/>
    </source>
</evidence>
<feature type="domain" description="Peripheral subunit-binding (PSBD)" evidence="10">
    <location>
        <begin position="262"/>
        <end position="299"/>
    </location>
</feature>
<dbReference type="Pfam" id="PF00364">
    <property type="entry name" value="Biotin_lipoyl"/>
    <property type="match status" value="1"/>
</dbReference>
<evidence type="ECO:0000256" key="1">
    <source>
        <dbReference type="ARBA" id="ARBA00001938"/>
    </source>
</evidence>
<dbReference type="InterPro" id="IPR023213">
    <property type="entry name" value="CAT-like_dom_sf"/>
</dbReference>
<dbReference type="Proteomes" id="UP000266327">
    <property type="component" value="Unassembled WGS sequence"/>
</dbReference>
<dbReference type="PANTHER" id="PTHR43178:SF5">
    <property type="entry name" value="LIPOAMIDE ACYLTRANSFERASE COMPONENT OF BRANCHED-CHAIN ALPHA-KETO ACID DEHYDROGENASE COMPLEX, MITOCHONDRIAL"/>
    <property type="match status" value="1"/>
</dbReference>
<feature type="domain" description="Lipoyl-binding" evidence="9">
    <location>
        <begin position="23"/>
        <end position="100"/>
    </location>
</feature>
<dbReference type="PROSITE" id="PS51826">
    <property type="entry name" value="PSBD"/>
    <property type="match status" value="3"/>
</dbReference>
<dbReference type="Pfam" id="PF00198">
    <property type="entry name" value="2-oxoacid_dh"/>
    <property type="match status" value="1"/>
</dbReference>
<evidence type="ECO:0000256" key="7">
    <source>
        <dbReference type="RuleBase" id="RU003423"/>
    </source>
</evidence>
<dbReference type="Gene3D" id="2.40.50.100">
    <property type="match status" value="1"/>
</dbReference>
<evidence type="ECO:0000259" key="10">
    <source>
        <dbReference type="PROSITE" id="PS51826"/>
    </source>
</evidence>
<proteinExistence type="inferred from homology"/>
<gene>
    <name evidence="11" type="ORF">D3878_18700</name>
</gene>
<keyword evidence="6 7" id="KW-0012">Acyltransferase</keyword>
<feature type="region of interest" description="Disordered" evidence="8">
    <location>
        <begin position="120"/>
        <end position="149"/>
    </location>
</feature>
<organism evidence="11 12">
    <name type="scientific">Noviherbaspirillum sedimenti</name>
    <dbReference type="NCBI Taxonomy" id="2320865"/>
    <lineage>
        <taxon>Bacteria</taxon>
        <taxon>Pseudomonadati</taxon>
        <taxon>Pseudomonadota</taxon>
        <taxon>Betaproteobacteria</taxon>
        <taxon>Burkholderiales</taxon>
        <taxon>Oxalobacteraceae</taxon>
        <taxon>Noviherbaspirillum</taxon>
    </lineage>
</organism>
<dbReference type="InterPro" id="IPR004167">
    <property type="entry name" value="PSBD"/>
</dbReference>
<keyword evidence="5 7" id="KW-0450">Lipoyl</keyword>
<dbReference type="EC" id="2.3.1.-" evidence="7"/>
<evidence type="ECO:0000256" key="4">
    <source>
        <dbReference type="ARBA" id="ARBA00022679"/>
    </source>
</evidence>
<comment type="caution">
    <text evidence="11">The sequence shown here is derived from an EMBL/GenBank/DDBJ whole genome shotgun (WGS) entry which is preliminary data.</text>
</comment>
<comment type="subunit">
    <text evidence="3">Forms a 24-polypeptide structural core with octahedral symmetry.</text>
</comment>
<dbReference type="Gene3D" id="3.30.559.10">
    <property type="entry name" value="Chloramphenicol acetyltransferase-like domain"/>
    <property type="match status" value="1"/>
</dbReference>
<evidence type="ECO:0000256" key="2">
    <source>
        <dbReference type="ARBA" id="ARBA00007317"/>
    </source>
</evidence>
<dbReference type="Gene3D" id="4.10.320.10">
    <property type="entry name" value="E3-binding domain"/>
    <property type="match status" value="3"/>
</dbReference>
<reference evidence="12" key="1">
    <citation type="submission" date="2018-09" db="EMBL/GenBank/DDBJ databases">
        <authorList>
            <person name="Zhu H."/>
        </authorList>
    </citation>
    <scope>NUCLEOTIDE SEQUENCE [LARGE SCALE GENOMIC DNA]</scope>
    <source>
        <strain evidence="12">K1S02-23</strain>
    </source>
</reference>
<name>A0A3A3G4F5_9BURK</name>
<evidence type="ECO:0000259" key="9">
    <source>
        <dbReference type="PROSITE" id="PS50968"/>
    </source>
</evidence>
<dbReference type="AlphaFoldDB" id="A0A3A3G4F5"/>
<dbReference type="InterPro" id="IPR050743">
    <property type="entry name" value="2-oxoacid_DH_E2_comp"/>
</dbReference>